<organism evidence="5 6">
    <name type="scientific">Labeo rohita</name>
    <name type="common">Indian major carp</name>
    <name type="synonym">Cyprinus rohita</name>
    <dbReference type="NCBI Taxonomy" id="84645"/>
    <lineage>
        <taxon>Eukaryota</taxon>
        <taxon>Metazoa</taxon>
        <taxon>Chordata</taxon>
        <taxon>Craniata</taxon>
        <taxon>Vertebrata</taxon>
        <taxon>Euteleostomi</taxon>
        <taxon>Actinopterygii</taxon>
        <taxon>Neopterygii</taxon>
        <taxon>Teleostei</taxon>
        <taxon>Ostariophysi</taxon>
        <taxon>Cypriniformes</taxon>
        <taxon>Cyprinidae</taxon>
        <taxon>Labeoninae</taxon>
        <taxon>Labeonini</taxon>
        <taxon>Labeo</taxon>
    </lineage>
</organism>
<keyword evidence="5" id="KW-0689">Ribosomal protein</keyword>
<feature type="compositionally biased region" description="Pro residues" evidence="4">
    <location>
        <begin position="57"/>
        <end position="74"/>
    </location>
</feature>
<dbReference type="EMBL" id="JACTAM010000008">
    <property type="protein sequence ID" value="KAI2661810.1"/>
    <property type="molecule type" value="Genomic_DNA"/>
</dbReference>
<protein>
    <submittedName>
        <fullName evidence="5">28S ribosomal protein S36, mitochondrial</fullName>
    </submittedName>
</protein>
<proteinExistence type="inferred from homology"/>
<comment type="caution">
    <text evidence="5">The sequence shown here is derived from an EMBL/GenBank/DDBJ whole genome shotgun (WGS) entry which is preliminary data.</text>
</comment>
<evidence type="ECO:0000256" key="4">
    <source>
        <dbReference type="SAM" id="MobiDB-lite"/>
    </source>
</evidence>
<dbReference type="PANTHER" id="PTHR31601">
    <property type="entry name" value="28S RIBOSOMAL PROTEIN S36, MITOCHONDRIAL"/>
    <property type="match status" value="1"/>
</dbReference>
<dbReference type="InterPro" id="IPR020373">
    <property type="entry name" value="Kgd4/YMR-31"/>
</dbReference>
<feature type="region of interest" description="Disordered" evidence="4">
    <location>
        <begin position="56"/>
        <end position="90"/>
    </location>
</feature>
<accession>A0ABQ8MG05</accession>
<sequence length="114" mass="12211">MGSKVSGKMAAASRVVQVNTRFSLYTECFAVTSSLYGCIVQEALKVLAASLPQISPSAPPPTASISPPPRPPGPVSRLPGTPDSIDVVRDLPQKYRRRTLALDEMDYIQRGGPE</sequence>
<comment type="similarity">
    <text evidence="3">Belongs to the alpha-ketoglutarate dehydrogenase component 4 family.</text>
</comment>
<evidence type="ECO:0000256" key="3">
    <source>
        <dbReference type="ARBA" id="ARBA00043970"/>
    </source>
</evidence>
<evidence type="ECO:0000313" key="6">
    <source>
        <dbReference type="Proteomes" id="UP000830375"/>
    </source>
</evidence>
<comment type="subcellular location">
    <subcellularLocation>
        <location evidence="1">Mitochondrion</location>
    </subcellularLocation>
</comment>
<keyword evidence="2" id="KW-0496">Mitochondrion</keyword>
<evidence type="ECO:0000313" key="5">
    <source>
        <dbReference type="EMBL" id="KAI2661810.1"/>
    </source>
</evidence>
<dbReference type="PANTHER" id="PTHR31601:SF2">
    <property type="entry name" value="ALPHA-KETOGLUTARATE DEHYDROGENASE COMPONENT 4"/>
    <property type="match status" value="1"/>
</dbReference>
<keyword evidence="5" id="KW-0687">Ribonucleoprotein</keyword>
<name>A0ABQ8MG05_LABRO</name>
<keyword evidence="6" id="KW-1185">Reference proteome</keyword>
<reference evidence="5 6" key="1">
    <citation type="submission" date="2022-01" db="EMBL/GenBank/DDBJ databases">
        <title>A high-quality chromosome-level genome assembly of rohu carp, Labeo rohita.</title>
        <authorList>
            <person name="Arick M.A. II"/>
            <person name="Hsu C.-Y."/>
            <person name="Magbanua Z."/>
            <person name="Pechanova O."/>
            <person name="Grover C."/>
            <person name="Miller E."/>
            <person name="Thrash A."/>
            <person name="Ezzel L."/>
            <person name="Alam S."/>
            <person name="Benzie J."/>
            <person name="Hamilton M."/>
            <person name="Karsi A."/>
            <person name="Lawrence M.L."/>
            <person name="Peterson D.G."/>
        </authorList>
    </citation>
    <scope>NUCLEOTIDE SEQUENCE [LARGE SCALE GENOMIC DNA]</scope>
    <source>
        <strain evidence="6">BAU-BD-2019</strain>
        <tissue evidence="5">Blood</tissue>
    </source>
</reference>
<dbReference type="GO" id="GO:0005840">
    <property type="term" value="C:ribosome"/>
    <property type="evidence" value="ECO:0007669"/>
    <property type="project" value="UniProtKB-KW"/>
</dbReference>
<dbReference type="Proteomes" id="UP000830375">
    <property type="component" value="Unassembled WGS sequence"/>
</dbReference>
<gene>
    <name evidence="5" type="ORF">H4Q32_007490</name>
</gene>
<evidence type="ECO:0000256" key="2">
    <source>
        <dbReference type="ARBA" id="ARBA00023128"/>
    </source>
</evidence>
<evidence type="ECO:0000256" key="1">
    <source>
        <dbReference type="ARBA" id="ARBA00004173"/>
    </source>
</evidence>